<name>A0A941IQA2_9ACTN</name>
<feature type="signal peptide" evidence="1">
    <location>
        <begin position="1"/>
        <end position="23"/>
    </location>
</feature>
<evidence type="ECO:0000313" key="3">
    <source>
        <dbReference type="Proteomes" id="UP000675781"/>
    </source>
</evidence>
<dbReference type="RefSeq" id="WP_212527248.1">
    <property type="nucleotide sequence ID" value="NZ_JAGSOG010000015.1"/>
</dbReference>
<keyword evidence="1" id="KW-0732">Signal</keyword>
<evidence type="ECO:0008006" key="4">
    <source>
        <dbReference type="Google" id="ProtNLM"/>
    </source>
</evidence>
<gene>
    <name evidence="2" type="ORF">KDL01_05595</name>
</gene>
<accession>A0A941IQA2</accession>
<dbReference type="EMBL" id="JAGSOG010000015">
    <property type="protein sequence ID" value="MBR7832723.1"/>
    <property type="molecule type" value="Genomic_DNA"/>
</dbReference>
<evidence type="ECO:0000313" key="2">
    <source>
        <dbReference type="EMBL" id="MBR7832723.1"/>
    </source>
</evidence>
<dbReference type="Proteomes" id="UP000675781">
    <property type="component" value="Unassembled WGS sequence"/>
</dbReference>
<sequence length="182" mass="19021">MSMRLRAVAMAAAAVLGSGLISGCGDGETTPVLLRSGTTLGVAWYLWAWEQKGSLCMWTGTPAGPDGGDITPPPNAVTGGQCDYTDTYPAATYYMGAEGGTDGKDDFTVSLVFGPLPSDATHIKVATQLTLTTQPFPSGKGLPTGRYWVWVDSYVPPASVGSVLDVPQPLDDQGKPVAFQIF</sequence>
<reference evidence="2" key="1">
    <citation type="submission" date="2021-04" db="EMBL/GenBank/DDBJ databases">
        <title>Genome based classification of Actinospica acidithermotolerans sp. nov., an actinobacterium isolated from an Indonesian hot spring.</title>
        <authorList>
            <person name="Kusuma A.B."/>
            <person name="Putra K.E."/>
            <person name="Nafisah S."/>
            <person name="Loh J."/>
            <person name="Nouioui I."/>
            <person name="Goodfellow M."/>
        </authorList>
    </citation>
    <scope>NUCLEOTIDE SEQUENCE</scope>
    <source>
        <strain evidence="2">CSCA 57</strain>
    </source>
</reference>
<dbReference type="PROSITE" id="PS51257">
    <property type="entry name" value="PROKAR_LIPOPROTEIN"/>
    <property type="match status" value="1"/>
</dbReference>
<dbReference type="AlphaFoldDB" id="A0A941IQA2"/>
<protein>
    <recommendedName>
        <fullName evidence="4">Lipoprotein</fullName>
    </recommendedName>
</protein>
<proteinExistence type="predicted"/>
<keyword evidence="3" id="KW-1185">Reference proteome</keyword>
<evidence type="ECO:0000256" key="1">
    <source>
        <dbReference type="SAM" id="SignalP"/>
    </source>
</evidence>
<feature type="chain" id="PRO_5038635037" description="Lipoprotein" evidence="1">
    <location>
        <begin position="24"/>
        <end position="182"/>
    </location>
</feature>
<comment type="caution">
    <text evidence="2">The sequence shown here is derived from an EMBL/GenBank/DDBJ whole genome shotgun (WGS) entry which is preliminary data.</text>
</comment>
<organism evidence="2 3">
    <name type="scientific">Actinospica durhamensis</name>
    <dbReference type="NCBI Taxonomy" id="1508375"/>
    <lineage>
        <taxon>Bacteria</taxon>
        <taxon>Bacillati</taxon>
        <taxon>Actinomycetota</taxon>
        <taxon>Actinomycetes</taxon>
        <taxon>Catenulisporales</taxon>
        <taxon>Actinospicaceae</taxon>
        <taxon>Actinospica</taxon>
    </lineage>
</organism>